<dbReference type="Gene3D" id="3.30.750.44">
    <property type="match status" value="1"/>
</dbReference>
<dbReference type="RefSeq" id="WP_079421790.1">
    <property type="nucleotide sequence ID" value="NZ_MZGV01000002.1"/>
</dbReference>
<accession>A0A1V4IYB4</accession>
<dbReference type="AlphaFoldDB" id="A0A1V4IYB4"/>
<evidence type="ECO:0000256" key="1">
    <source>
        <dbReference type="SAM" id="SignalP"/>
    </source>
</evidence>
<comment type="caution">
    <text evidence="3">The sequence shown here is derived from an EMBL/GenBank/DDBJ whole genome shotgun (WGS) entry which is preliminary data.</text>
</comment>
<dbReference type="GO" id="GO:0004175">
    <property type="term" value="F:endopeptidase activity"/>
    <property type="evidence" value="ECO:0007669"/>
    <property type="project" value="TreeGrafter"/>
</dbReference>
<evidence type="ECO:0000259" key="2">
    <source>
        <dbReference type="Pfam" id="PF03572"/>
    </source>
</evidence>
<keyword evidence="4" id="KW-1185">Reference proteome</keyword>
<dbReference type="OrthoDB" id="1653205at2"/>
<keyword evidence="3" id="KW-0645">Protease</keyword>
<dbReference type="GO" id="GO:0030288">
    <property type="term" value="C:outer membrane-bounded periplasmic space"/>
    <property type="evidence" value="ECO:0007669"/>
    <property type="project" value="TreeGrafter"/>
</dbReference>
<organism evidence="3 4">
    <name type="scientific">Clostridium oryzae</name>
    <dbReference type="NCBI Taxonomy" id="1450648"/>
    <lineage>
        <taxon>Bacteria</taxon>
        <taxon>Bacillati</taxon>
        <taxon>Bacillota</taxon>
        <taxon>Clostridia</taxon>
        <taxon>Eubacteriales</taxon>
        <taxon>Clostridiaceae</taxon>
        <taxon>Clostridium</taxon>
    </lineage>
</organism>
<dbReference type="GO" id="GO:0006508">
    <property type="term" value="P:proteolysis"/>
    <property type="evidence" value="ECO:0007669"/>
    <property type="project" value="UniProtKB-KW"/>
</dbReference>
<dbReference type="Gene3D" id="3.90.226.10">
    <property type="entry name" value="2-enoyl-CoA Hydratase, Chain A, domain 1"/>
    <property type="match status" value="1"/>
</dbReference>
<dbReference type="STRING" id="1450648.CLORY_02840"/>
<gene>
    <name evidence="3" type="ORF">CLORY_02840</name>
</gene>
<evidence type="ECO:0000313" key="4">
    <source>
        <dbReference type="Proteomes" id="UP000190080"/>
    </source>
</evidence>
<reference evidence="3 4" key="1">
    <citation type="submission" date="2017-03" db="EMBL/GenBank/DDBJ databases">
        <title>Genome sequence of Clostridium oryzae DSM 28571.</title>
        <authorList>
            <person name="Poehlein A."/>
            <person name="Daniel R."/>
        </authorList>
    </citation>
    <scope>NUCLEOTIDE SEQUENCE [LARGE SCALE GENOMIC DNA]</scope>
    <source>
        <strain evidence="3 4">DSM 28571</strain>
    </source>
</reference>
<keyword evidence="1" id="KW-0732">Signal</keyword>
<dbReference type="EMBL" id="MZGV01000002">
    <property type="protein sequence ID" value="OPJ64775.1"/>
    <property type="molecule type" value="Genomic_DNA"/>
</dbReference>
<sequence>MRKRLAALLAAITFTVSLAEISVGKTTYAKKALNNEQLTEEQKVEDFEYMYNVLKDNYPYFEVEKRVDGIDWLANKDEYISLIKKTKDDESYYNILSGILGDLNNGHSDILNGSGYKSYINMYGQAAKKNPGYKVWVDELENQKSEERYGYTADSEENGKRENLRNAASSDNMETKLFKSKKVGYLAIHQFDYYDIEAFSKQIHAYLSSIKKYKGLIIDIRGNGGGTDEDWITMLRMLINKPISDTEYVAFRGGAFEDKFMRGILGNDDNSLQSTQNIDTKKLNKLPAEVKKDFKYYLSINKSFSPKDSVGFRGKIYLLVDSGVFSSSESFAVFAKSTGFATLVGERTGGDGIGVDPALCALKNSGYVFRFPMDMGLTSDGTCNFEYKTKPDIKVSAKVNKDLNKDKAVQTVLKLVH</sequence>
<protein>
    <submittedName>
        <fullName evidence="3">Carboxy-terminal protease</fullName>
    </submittedName>
</protein>
<dbReference type="GO" id="GO:0008236">
    <property type="term" value="F:serine-type peptidase activity"/>
    <property type="evidence" value="ECO:0007669"/>
    <property type="project" value="InterPro"/>
</dbReference>
<name>A0A1V4IYB4_9CLOT</name>
<feature type="signal peptide" evidence="1">
    <location>
        <begin position="1"/>
        <end position="19"/>
    </location>
</feature>
<proteinExistence type="predicted"/>
<dbReference type="InterPro" id="IPR029045">
    <property type="entry name" value="ClpP/crotonase-like_dom_sf"/>
</dbReference>
<dbReference type="SUPFAM" id="SSF52096">
    <property type="entry name" value="ClpP/crotonase"/>
    <property type="match status" value="1"/>
</dbReference>
<feature type="chain" id="PRO_5038806966" evidence="1">
    <location>
        <begin position="20"/>
        <end position="417"/>
    </location>
</feature>
<keyword evidence="3" id="KW-0378">Hydrolase</keyword>
<dbReference type="InterPro" id="IPR005151">
    <property type="entry name" value="Tail-specific_protease"/>
</dbReference>
<dbReference type="PANTHER" id="PTHR32060:SF30">
    <property type="entry name" value="CARBOXY-TERMINAL PROCESSING PROTEASE CTPA"/>
    <property type="match status" value="1"/>
</dbReference>
<dbReference type="GO" id="GO:0007165">
    <property type="term" value="P:signal transduction"/>
    <property type="evidence" value="ECO:0007669"/>
    <property type="project" value="TreeGrafter"/>
</dbReference>
<dbReference type="PANTHER" id="PTHR32060">
    <property type="entry name" value="TAIL-SPECIFIC PROTEASE"/>
    <property type="match status" value="1"/>
</dbReference>
<dbReference type="Pfam" id="PF03572">
    <property type="entry name" value="Peptidase_S41"/>
    <property type="match status" value="1"/>
</dbReference>
<evidence type="ECO:0000313" key="3">
    <source>
        <dbReference type="EMBL" id="OPJ64775.1"/>
    </source>
</evidence>
<dbReference type="Proteomes" id="UP000190080">
    <property type="component" value="Unassembled WGS sequence"/>
</dbReference>
<feature type="domain" description="Tail specific protease" evidence="2">
    <location>
        <begin position="182"/>
        <end position="395"/>
    </location>
</feature>